<dbReference type="EMBL" id="JADFAR010000005">
    <property type="protein sequence ID" value="MBE5728297.1"/>
    <property type="molecule type" value="Genomic_DNA"/>
</dbReference>
<evidence type="ECO:0000313" key="2">
    <source>
        <dbReference type="EMBL" id="MBE5728297.1"/>
    </source>
</evidence>
<dbReference type="AlphaFoldDB" id="A0A8T3UU13"/>
<comment type="caution">
    <text evidence="1">The sequence shown here is derived from an EMBL/GenBank/DDBJ whole genome shotgun (WGS) entry which is preliminary data.</text>
</comment>
<dbReference type="Proteomes" id="UP000763484">
    <property type="component" value="Unassembled WGS sequence"/>
</dbReference>
<dbReference type="Proteomes" id="UP000718571">
    <property type="component" value="Unassembled WGS sequence"/>
</dbReference>
<gene>
    <name evidence="1" type="ORF">IHE50_01310</name>
    <name evidence="2" type="ORF">IHE51_00335</name>
</gene>
<proteinExistence type="predicted"/>
<evidence type="ECO:0000313" key="1">
    <source>
        <dbReference type="EMBL" id="MBE5728036.1"/>
    </source>
</evidence>
<name>A0A8T3UU13_9ARCH</name>
<organism evidence="1 4">
    <name type="scientific">Candidatus Acidifodinimicrobium mancum</name>
    <dbReference type="NCBI Taxonomy" id="2898728"/>
    <lineage>
        <taxon>Archaea</taxon>
        <taxon>Candidatus Parvarchaeota</taxon>
        <taxon>Candidatus Acidifodinimicrobiaceae</taxon>
        <taxon>Candidatus Acidifodinimicrobium</taxon>
    </lineage>
</organism>
<reference evidence="3 4" key="1">
    <citation type="submission" date="2020-09" db="EMBL/GenBank/DDBJ databases">
        <title>Genomic characterization of a novel Parvarchaeota family in acid mine drainage sediments.</title>
        <authorList>
            <person name="Luo Z.-H."/>
        </authorList>
    </citation>
    <scope>NUCLEOTIDE SEQUENCE [LARGE SCALE GENOMIC DNA]</scope>
    <source>
        <strain evidence="2">MAS1_bins.189</strain>
        <strain evidence="1">TL1-5_bins.178</strain>
    </source>
</reference>
<protein>
    <submittedName>
        <fullName evidence="1">Uncharacterized protein</fullName>
    </submittedName>
</protein>
<evidence type="ECO:0000313" key="4">
    <source>
        <dbReference type="Proteomes" id="UP000763484"/>
    </source>
</evidence>
<dbReference type="EMBL" id="JADFAQ010000019">
    <property type="protein sequence ID" value="MBE5728036.1"/>
    <property type="molecule type" value="Genomic_DNA"/>
</dbReference>
<evidence type="ECO:0000313" key="3">
    <source>
        <dbReference type="Proteomes" id="UP000718571"/>
    </source>
</evidence>
<sequence length="118" mass="13877">MDDLLQLIYGTHPKSTKLYPEARRVIDYLREKGSVKRNELATFLAVDLNSAAGKKHFYTIISPMFDKILVSERNGKEVYYRLSYDLFRVYIDGIRRKSKYYLLSNPDKEKDESDEQEG</sequence>
<accession>A0A8T3UU13</accession>